<dbReference type="Proteomes" id="UP000676336">
    <property type="component" value="Unassembled WGS sequence"/>
</dbReference>
<organism evidence="6 8">
    <name type="scientific">Rotaria magnacalcarata</name>
    <dbReference type="NCBI Taxonomy" id="392030"/>
    <lineage>
        <taxon>Eukaryota</taxon>
        <taxon>Metazoa</taxon>
        <taxon>Spiralia</taxon>
        <taxon>Gnathifera</taxon>
        <taxon>Rotifera</taxon>
        <taxon>Eurotatoria</taxon>
        <taxon>Bdelloidea</taxon>
        <taxon>Philodinida</taxon>
        <taxon>Philodinidae</taxon>
        <taxon>Rotaria</taxon>
    </lineage>
</organism>
<evidence type="ECO:0000313" key="2">
    <source>
        <dbReference type="EMBL" id="CAF4562944.1"/>
    </source>
</evidence>
<feature type="non-terminal residue" evidence="6">
    <location>
        <position position="1"/>
    </location>
</feature>
<comment type="caution">
    <text evidence="6">The sequence shown here is derived from an EMBL/GenBank/DDBJ whole genome shotgun (WGS) entry which is preliminary data.</text>
</comment>
<dbReference type="AlphaFoldDB" id="A0A8S3CFL8"/>
<dbReference type="PANTHER" id="PTHR47508:SF1">
    <property type="entry name" value="NON-SPECIFIC SERINE_THREONINE PROTEIN KINASE"/>
    <property type="match status" value="1"/>
</dbReference>
<evidence type="ECO:0000313" key="3">
    <source>
        <dbReference type="EMBL" id="CAF4589426.1"/>
    </source>
</evidence>
<dbReference type="InterPro" id="IPR000157">
    <property type="entry name" value="TIR_dom"/>
</dbReference>
<protein>
    <recommendedName>
        <fullName evidence="1">TIR domain-containing protein</fullName>
    </recommendedName>
</protein>
<dbReference type="InterPro" id="IPR035897">
    <property type="entry name" value="Toll_tir_struct_dom_sf"/>
</dbReference>
<name>A0A8S3CFL8_9BILA</name>
<evidence type="ECO:0000313" key="5">
    <source>
        <dbReference type="EMBL" id="CAF4808450.1"/>
    </source>
</evidence>
<proteinExistence type="predicted"/>
<dbReference type="EMBL" id="CAJOBJ010204618">
    <property type="protein sequence ID" value="CAF4993171.1"/>
    <property type="molecule type" value="Genomic_DNA"/>
</dbReference>
<feature type="domain" description="TIR" evidence="1">
    <location>
        <begin position="16"/>
        <end position="67"/>
    </location>
</feature>
<sequence>EIILRERETQYPLPSVFISYQWDIQDEVKELRNFLELVGFTCWMDMGQIGGGELLYEKIDHGIRNAK</sequence>
<evidence type="ECO:0000313" key="6">
    <source>
        <dbReference type="EMBL" id="CAF4890413.1"/>
    </source>
</evidence>
<dbReference type="PANTHER" id="PTHR47508">
    <property type="entry name" value="SAM DOMAIN-CONTAINING PROTEIN-RELATED"/>
    <property type="match status" value="1"/>
</dbReference>
<dbReference type="EMBL" id="CAJOBJ010173093">
    <property type="protein sequence ID" value="CAF4890413.1"/>
    <property type="molecule type" value="Genomic_DNA"/>
</dbReference>
<dbReference type="Proteomes" id="UP000681967">
    <property type="component" value="Unassembled WGS sequence"/>
</dbReference>
<dbReference type="EMBL" id="CAJOBI010095507">
    <property type="protein sequence ID" value="CAF4562944.1"/>
    <property type="molecule type" value="Genomic_DNA"/>
</dbReference>
<dbReference type="EMBL" id="CAJOBH010119684">
    <property type="protein sequence ID" value="CAF4704972.1"/>
    <property type="molecule type" value="Genomic_DNA"/>
</dbReference>
<dbReference type="EMBL" id="CAJOBI010101369">
    <property type="protein sequence ID" value="CAF4589426.1"/>
    <property type="molecule type" value="Genomic_DNA"/>
</dbReference>
<dbReference type="EMBL" id="CAJOBH010141671">
    <property type="protein sequence ID" value="CAF4808450.1"/>
    <property type="molecule type" value="Genomic_DNA"/>
</dbReference>
<dbReference type="Pfam" id="PF13676">
    <property type="entry name" value="TIR_2"/>
    <property type="match status" value="1"/>
</dbReference>
<evidence type="ECO:0000313" key="8">
    <source>
        <dbReference type="Proteomes" id="UP000681720"/>
    </source>
</evidence>
<dbReference type="Proteomes" id="UP000681720">
    <property type="component" value="Unassembled WGS sequence"/>
</dbReference>
<accession>A0A8S3CFL8</accession>
<dbReference type="SUPFAM" id="SSF52200">
    <property type="entry name" value="Toll/Interleukin receptor TIR domain"/>
    <property type="match status" value="1"/>
</dbReference>
<gene>
    <name evidence="4" type="ORF">BYL167_LOCUS44245</name>
    <name evidence="5" type="ORF">BYL167_LOCUS48460</name>
    <name evidence="6" type="ORF">GIL414_LOCUS51313</name>
    <name evidence="7" type="ORF">GIL414_LOCUS56758</name>
    <name evidence="2" type="ORF">SMN809_LOCUS37523</name>
    <name evidence="3" type="ORF">SMN809_LOCUS38622</name>
</gene>
<dbReference type="Gene3D" id="3.40.50.10140">
    <property type="entry name" value="Toll/interleukin-1 receptor homology (TIR) domain"/>
    <property type="match status" value="1"/>
</dbReference>
<reference evidence="6" key="1">
    <citation type="submission" date="2021-02" db="EMBL/GenBank/DDBJ databases">
        <authorList>
            <person name="Nowell W R."/>
        </authorList>
    </citation>
    <scope>NUCLEOTIDE SEQUENCE</scope>
</reference>
<feature type="non-terminal residue" evidence="6">
    <location>
        <position position="67"/>
    </location>
</feature>
<evidence type="ECO:0000313" key="7">
    <source>
        <dbReference type="EMBL" id="CAF4993171.1"/>
    </source>
</evidence>
<evidence type="ECO:0000259" key="1">
    <source>
        <dbReference type="Pfam" id="PF13676"/>
    </source>
</evidence>
<dbReference type="GO" id="GO:0007165">
    <property type="term" value="P:signal transduction"/>
    <property type="evidence" value="ECO:0007669"/>
    <property type="project" value="InterPro"/>
</dbReference>
<evidence type="ECO:0000313" key="4">
    <source>
        <dbReference type="EMBL" id="CAF4704972.1"/>
    </source>
</evidence>